<evidence type="ECO:0000313" key="3">
    <source>
        <dbReference type="Proteomes" id="UP001148018"/>
    </source>
</evidence>
<feature type="region of interest" description="Disordered" evidence="1">
    <location>
        <begin position="22"/>
        <end position="72"/>
    </location>
</feature>
<proteinExistence type="predicted"/>
<organism evidence="2 3">
    <name type="scientific">Muraenolepis orangiensis</name>
    <name type="common">Patagonian moray cod</name>
    <dbReference type="NCBI Taxonomy" id="630683"/>
    <lineage>
        <taxon>Eukaryota</taxon>
        <taxon>Metazoa</taxon>
        <taxon>Chordata</taxon>
        <taxon>Craniata</taxon>
        <taxon>Vertebrata</taxon>
        <taxon>Euteleostomi</taxon>
        <taxon>Actinopterygii</taxon>
        <taxon>Neopterygii</taxon>
        <taxon>Teleostei</taxon>
        <taxon>Neoteleostei</taxon>
        <taxon>Acanthomorphata</taxon>
        <taxon>Zeiogadaria</taxon>
        <taxon>Gadariae</taxon>
        <taxon>Gadiformes</taxon>
        <taxon>Muraenolepidoidei</taxon>
        <taxon>Muraenolepididae</taxon>
        <taxon>Muraenolepis</taxon>
    </lineage>
</organism>
<feature type="compositionally biased region" description="Basic and acidic residues" evidence="1">
    <location>
        <begin position="57"/>
        <end position="72"/>
    </location>
</feature>
<protein>
    <submittedName>
        <fullName evidence="2">Uncharacterized protein</fullName>
    </submittedName>
</protein>
<dbReference type="Proteomes" id="UP001148018">
    <property type="component" value="Unassembled WGS sequence"/>
</dbReference>
<accession>A0A9Q0E4W8</accession>
<keyword evidence="3" id="KW-1185">Reference proteome</keyword>
<dbReference type="EMBL" id="JANIIK010000048">
    <property type="protein sequence ID" value="KAJ3599148.1"/>
    <property type="molecule type" value="Genomic_DNA"/>
</dbReference>
<evidence type="ECO:0000313" key="2">
    <source>
        <dbReference type="EMBL" id="KAJ3599148.1"/>
    </source>
</evidence>
<comment type="caution">
    <text evidence="2">The sequence shown here is derived from an EMBL/GenBank/DDBJ whole genome shotgun (WGS) entry which is preliminary data.</text>
</comment>
<evidence type="ECO:0000256" key="1">
    <source>
        <dbReference type="SAM" id="MobiDB-lite"/>
    </source>
</evidence>
<reference evidence="2" key="1">
    <citation type="submission" date="2022-07" db="EMBL/GenBank/DDBJ databases">
        <title>Chromosome-level genome of Muraenolepis orangiensis.</title>
        <authorList>
            <person name="Kim J."/>
        </authorList>
    </citation>
    <scope>NUCLEOTIDE SEQUENCE</scope>
    <source>
        <strain evidence="2">KU_S4_2022</strain>
        <tissue evidence="2">Muscle</tissue>
    </source>
</reference>
<dbReference type="AlphaFoldDB" id="A0A9Q0E4W8"/>
<sequence>MGHCISICPSDTLVPSTVGWEEQGMGEWENGRDSETARERRRPVPGECVSGLIGPEGGREDGKASEWKRKRA</sequence>
<name>A0A9Q0E4W8_9TELE</name>
<gene>
    <name evidence="2" type="ORF">NHX12_033111</name>
</gene>
<feature type="compositionally biased region" description="Basic and acidic residues" evidence="1">
    <location>
        <begin position="29"/>
        <end position="44"/>
    </location>
</feature>